<dbReference type="InterPro" id="IPR006059">
    <property type="entry name" value="SBP"/>
</dbReference>
<feature type="chain" id="PRO_5038662401" evidence="1">
    <location>
        <begin position="19"/>
        <end position="405"/>
    </location>
</feature>
<evidence type="ECO:0000256" key="1">
    <source>
        <dbReference type="SAM" id="SignalP"/>
    </source>
</evidence>
<evidence type="ECO:0000313" key="2">
    <source>
        <dbReference type="EMBL" id="SDJ11320.1"/>
    </source>
</evidence>
<feature type="signal peptide" evidence="1">
    <location>
        <begin position="1"/>
        <end position="18"/>
    </location>
</feature>
<keyword evidence="1" id="KW-0732">Signal</keyword>
<accession>A0A1G8R4I1</accession>
<dbReference type="PIRSF" id="PIRSF029172">
    <property type="entry name" value="UCP029172_ABC_sbc_YnjB"/>
    <property type="match status" value="1"/>
</dbReference>
<dbReference type="AlphaFoldDB" id="A0A1G8R4I1"/>
<dbReference type="Proteomes" id="UP000199225">
    <property type="component" value="Unassembled WGS sequence"/>
</dbReference>
<dbReference type="InterPro" id="IPR027020">
    <property type="entry name" value="YnjB"/>
</dbReference>
<keyword evidence="3" id="KW-1185">Reference proteome</keyword>
<dbReference type="SUPFAM" id="SSF53850">
    <property type="entry name" value="Periplasmic binding protein-like II"/>
    <property type="match status" value="1"/>
</dbReference>
<evidence type="ECO:0000313" key="3">
    <source>
        <dbReference type="Proteomes" id="UP000199225"/>
    </source>
</evidence>
<dbReference type="Gene3D" id="3.40.190.10">
    <property type="entry name" value="Periplasmic binding protein-like II"/>
    <property type="match status" value="2"/>
</dbReference>
<dbReference type="PANTHER" id="PTHR42779">
    <property type="entry name" value="PROTEIN YNJB"/>
    <property type="match status" value="1"/>
</dbReference>
<organism evidence="2 3">
    <name type="scientific">Salimicrobium halophilum</name>
    <dbReference type="NCBI Taxonomy" id="86666"/>
    <lineage>
        <taxon>Bacteria</taxon>
        <taxon>Bacillati</taxon>
        <taxon>Bacillota</taxon>
        <taxon>Bacilli</taxon>
        <taxon>Bacillales</taxon>
        <taxon>Bacillaceae</taxon>
        <taxon>Salimicrobium</taxon>
    </lineage>
</organism>
<protein>
    <submittedName>
        <fullName evidence="2">Putative spermidine/putrescine transport system substrate-binding protein</fullName>
    </submittedName>
</protein>
<proteinExistence type="predicted"/>
<dbReference type="Pfam" id="PF13416">
    <property type="entry name" value="SBP_bac_8"/>
    <property type="match status" value="1"/>
</dbReference>
<dbReference type="NCBIfam" id="NF008633">
    <property type="entry name" value="PRK11622.1"/>
    <property type="match status" value="1"/>
</dbReference>
<dbReference type="PANTHER" id="PTHR42779:SF1">
    <property type="entry name" value="PROTEIN YNJB"/>
    <property type="match status" value="1"/>
</dbReference>
<reference evidence="3" key="1">
    <citation type="submission" date="2016-10" db="EMBL/GenBank/DDBJ databases">
        <authorList>
            <person name="Varghese N."/>
            <person name="Submissions S."/>
        </authorList>
    </citation>
    <scope>NUCLEOTIDE SEQUENCE [LARGE SCALE GENOMIC DNA]</scope>
    <source>
        <strain evidence="3">DSM 4771</strain>
    </source>
</reference>
<dbReference type="STRING" id="86666.SAMN04490247_0788"/>
<name>A0A1G8R4I1_9BACI</name>
<sequence length="405" mass="46132">MRKWLMGALVFLAGCAGGAEGNGQDLSGKSFEDIQSSAQGTEVNLFMWGGDEGINTYIDEWVAPRLEENYDVTLNRTPMDTGDILQKLRTESQAGKNEGTIDILWLNGENFRNAKENGLLYGSFRDQLPHFNKYYEKEDFVYDFGTETEGMEAPWGKVQFALQYDSEKVNNPPRTYEELAAWIGQNPGKFTYPNPSDFTGNAFLRQMMLAVSGQEQEVIEEPFSENLAQEATQPMWEDLNAWEENLWRQGEHYPSSLSELDRLYSEGEVWMTMGYNEARSEHLIEQDVFPESTDTYVMDSGSLGNTHFLSIPFNSTNPEGAMTAINFLMSPEAQLQKLKPTSWGDNTAISLEKLEEDMQQKFKDLDRGDSVPSAERLEETFLPETDTAYVEWITEKWEDEVVRAP</sequence>
<dbReference type="PROSITE" id="PS51257">
    <property type="entry name" value="PROKAR_LIPOPROTEIN"/>
    <property type="match status" value="1"/>
</dbReference>
<gene>
    <name evidence="2" type="ORF">SAMN04490247_0788</name>
</gene>
<dbReference type="EMBL" id="FNEV01000002">
    <property type="protein sequence ID" value="SDJ11320.1"/>
    <property type="molecule type" value="Genomic_DNA"/>
</dbReference>
<dbReference type="OrthoDB" id="3239593at2"/>
<dbReference type="RefSeq" id="WP_093192299.1">
    <property type="nucleotide sequence ID" value="NZ_FNEV01000002.1"/>
</dbReference>